<protein>
    <submittedName>
        <fullName evidence="1">Uncharacterized protein</fullName>
    </submittedName>
</protein>
<gene>
    <name evidence="1" type="ORF">LCGC14_0948870</name>
</gene>
<organism evidence="1">
    <name type="scientific">marine sediment metagenome</name>
    <dbReference type="NCBI Taxonomy" id="412755"/>
    <lineage>
        <taxon>unclassified sequences</taxon>
        <taxon>metagenomes</taxon>
        <taxon>ecological metagenomes</taxon>
    </lineage>
</organism>
<evidence type="ECO:0000313" key="1">
    <source>
        <dbReference type="EMBL" id="KKN19131.1"/>
    </source>
</evidence>
<accession>A0A0F9R1D6</accession>
<dbReference type="AlphaFoldDB" id="A0A0F9R1D6"/>
<comment type="caution">
    <text evidence="1">The sequence shown here is derived from an EMBL/GenBank/DDBJ whole genome shotgun (WGS) entry which is preliminary data.</text>
</comment>
<dbReference type="EMBL" id="LAZR01003364">
    <property type="protein sequence ID" value="KKN19131.1"/>
    <property type="molecule type" value="Genomic_DNA"/>
</dbReference>
<reference evidence="1" key="1">
    <citation type="journal article" date="2015" name="Nature">
        <title>Complex archaea that bridge the gap between prokaryotes and eukaryotes.</title>
        <authorList>
            <person name="Spang A."/>
            <person name="Saw J.H."/>
            <person name="Jorgensen S.L."/>
            <person name="Zaremba-Niedzwiedzka K."/>
            <person name="Martijn J."/>
            <person name="Lind A.E."/>
            <person name="van Eijk R."/>
            <person name="Schleper C."/>
            <person name="Guy L."/>
            <person name="Ettema T.J."/>
        </authorList>
    </citation>
    <scope>NUCLEOTIDE SEQUENCE</scope>
</reference>
<proteinExistence type="predicted"/>
<name>A0A0F9R1D6_9ZZZZ</name>
<sequence length="49" mass="6101">MRKMCMNCTYEKKHWCMIKKCEVGLLFSYFQFTYKTNKRKRARLKGDKK</sequence>